<keyword evidence="2" id="KW-1185">Reference proteome</keyword>
<proteinExistence type="predicted"/>
<organism evidence="1 2">
    <name type="scientific">Auriscalpium vulgare</name>
    <dbReference type="NCBI Taxonomy" id="40419"/>
    <lineage>
        <taxon>Eukaryota</taxon>
        <taxon>Fungi</taxon>
        <taxon>Dikarya</taxon>
        <taxon>Basidiomycota</taxon>
        <taxon>Agaricomycotina</taxon>
        <taxon>Agaricomycetes</taxon>
        <taxon>Russulales</taxon>
        <taxon>Auriscalpiaceae</taxon>
        <taxon>Auriscalpium</taxon>
    </lineage>
</organism>
<dbReference type="EMBL" id="MU276568">
    <property type="protein sequence ID" value="KAI0038189.1"/>
    <property type="molecule type" value="Genomic_DNA"/>
</dbReference>
<protein>
    <submittedName>
        <fullName evidence="1">Uncharacterized protein</fullName>
    </submittedName>
</protein>
<evidence type="ECO:0000313" key="1">
    <source>
        <dbReference type="EMBL" id="KAI0038189.1"/>
    </source>
</evidence>
<accession>A0ACB8R252</accession>
<name>A0ACB8R252_9AGAM</name>
<gene>
    <name evidence="1" type="ORF">FA95DRAFT_1505980</name>
</gene>
<dbReference type="Proteomes" id="UP000814033">
    <property type="component" value="Unassembled WGS sequence"/>
</dbReference>
<comment type="caution">
    <text evidence="1">The sequence shown here is derived from an EMBL/GenBank/DDBJ whole genome shotgun (WGS) entry which is preliminary data.</text>
</comment>
<reference evidence="1" key="2">
    <citation type="journal article" date="2022" name="New Phytol.">
        <title>Evolutionary transition to the ectomycorrhizal habit in the genomes of a hyperdiverse lineage of mushroom-forming fungi.</title>
        <authorList>
            <person name="Looney B."/>
            <person name="Miyauchi S."/>
            <person name="Morin E."/>
            <person name="Drula E."/>
            <person name="Courty P.E."/>
            <person name="Kohler A."/>
            <person name="Kuo A."/>
            <person name="LaButti K."/>
            <person name="Pangilinan J."/>
            <person name="Lipzen A."/>
            <person name="Riley R."/>
            <person name="Andreopoulos W."/>
            <person name="He G."/>
            <person name="Johnson J."/>
            <person name="Nolan M."/>
            <person name="Tritt A."/>
            <person name="Barry K.W."/>
            <person name="Grigoriev I.V."/>
            <person name="Nagy L.G."/>
            <person name="Hibbett D."/>
            <person name="Henrissat B."/>
            <person name="Matheny P.B."/>
            <person name="Labbe J."/>
            <person name="Martin F.M."/>
        </authorList>
    </citation>
    <scope>NUCLEOTIDE SEQUENCE</scope>
    <source>
        <strain evidence="1">FP105234-sp</strain>
    </source>
</reference>
<sequence>MPASQKDSEDKAVNKSAEDEEGTAEGECPFILHTLTGTELEKKSGTQLKALALQYINSTNGLVLGLGHNDTPESTYDNPQLYPQAFPWLFPYGLGGIGNENGYSKISDSARKRALLMYHDKRFQLEPLFPLIAFNHEQIKRTNTGGYLLTQKATFPDIARRLLSVNEVVLNDMIQRMVEGEFETANGDAEKECFAIINDLDHVAQHVQGSRTNNKYKRNELWALMSYIGAPTWFITFAPTDSKHPIALYFADQNIHIYPKVYTASERYRLIANNPVSGARFFKFMVETFIKVVLGVGADHDGLFGKTAAYYGTVEQ</sequence>
<feature type="non-terminal residue" evidence="1">
    <location>
        <position position="316"/>
    </location>
</feature>
<reference evidence="1" key="1">
    <citation type="submission" date="2021-02" db="EMBL/GenBank/DDBJ databases">
        <authorList>
            <consortium name="DOE Joint Genome Institute"/>
            <person name="Ahrendt S."/>
            <person name="Looney B.P."/>
            <person name="Miyauchi S."/>
            <person name="Morin E."/>
            <person name="Drula E."/>
            <person name="Courty P.E."/>
            <person name="Chicoki N."/>
            <person name="Fauchery L."/>
            <person name="Kohler A."/>
            <person name="Kuo A."/>
            <person name="Labutti K."/>
            <person name="Pangilinan J."/>
            <person name="Lipzen A."/>
            <person name="Riley R."/>
            <person name="Andreopoulos W."/>
            <person name="He G."/>
            <person name="Johnson J."/>
            <person name="Barry K.W."/>
            <person name="Grigoriev I.V."/>
            <person name="Nagy L."/>
            <person name="Hibbett D."/>
            <person name="Henrissat B."/>
            <person name="Matheny P.B."/>
            <person name="Labbe J."/>
            <person name="Martin F."/>
        </authorList>
    </citation>
    <scope>NUCLEOTIDE SEQUENCE</scope>
    <source>
        <strain evidence="1">FP105234-sp</strain>
    </source>
</reference>
<evidence type="ECO:0000313" key="2">
    <source>
        <dbReference type="Proteomes" id="UP000814033"/>
    </source>
</evidence>